<dbReference type="InterPro" id="IPR005913">
    <property type="entry name" value="dTDP_dehydrorham_reduct"/>
</dbReference>
<evidence type="ECO:0000313" key="2">
    <source>
        <dbReference type="EMBL" id="SVA73522.1"/>
    </source>
</evidence>
<dbReference type="EMBL" id="UINC01017667">
    <property type="protein sequence ID" value="SVA73522.1"/>
    <property type="molecule type" value="Genomic_DNA"/>
</dbReference>
<dbReference type="Pfam" id="PF04321">
    <property type="entry name" value="RmlD_sub_bind"/>
    <property type="match status" value="1"/>
</dbReference>
<evidence type="ECO:0000259" key="1">
    <source>
        <dbReference type="Pfam" id="PF04321"/>
    </source>
</evidence>
<dbReference type="GO" id="GO:0019305">
    <property type="term" value="P:dTDP-rhamnose biosynthetic process"/>
    <property type="evidence" value="ECO:0007669"/>
    <property type="project" value="TreeGrafter"/>
</dbReference>
<gene>
    <name evidence="2" type="ORF">METZ01_LOCUS126376</name>
</gene>
<dbReference type="CDD" id="cd05254">
    <property type="entry name" value="dTDP_HR_like_SDR_e"/>
    <property type="match status" value="1"/>
</dbReference>
<dbReference type="InterPro" id="IPR036291">
    <property type="entry name" value="NAD(P)-bd_dom_sf"/>
</dbReference>
<dbReference type="NCBIfam" id="TIGR01214">
    <property type="entry name" value="rmlD"/>
    <property type="match status" value="1"/>
</dbReference>
<dbReference type="Gene3D" id="3.40.50.720">
    <property type="entry name" value="NAD(P)-binding Rossmann-like Domain"/>
    <property type="match status" value="1"/>
</dbReference>
<dbReference type="InterPro" id="IPR029903">
    <property type="entry name" value="RmlD-like-bd"/>
</dbReference>
<dbReference type="GO" id="GO:0005829">
    <property type="term" value="C:cytosol"/>
    <property type="evidence" value="ECO:0007669"/>
    <property type="project" value="TreeGrafter"/>
</dbReference>
<reference evidence="2" key="1">
    <citation type="submission" date="2018-05" db="EMBL/GenBank/DDBJ databases">
        <authorList>
            <person name="Lanie J.A."/>
            <person name="Ng W.-L."/>
            <person name="Kazmierczak K.M."/>
            <person name="Andrzejewski T.M."/>
            <person name="Davidsen T.M."/>
            <person name="Wayne K.J."/>
            <person name="Tettelin H."/>
            <person name="Glass J.I."/>
            <person name="Rusch D."/>
            <person name="Podicherti R."/>
            <person name="Tsui H.-C.T."/>
            <person name="Winkler M.E."/>
        </authorList>
    </citation>
    <scope>NUCLEOTIDE SEQUENCE</scope>
</reference>
<accession>A0A381YA86</accession>
<dbReference type="PANTHER" id="PTHR10491">
    <property type="entry name" value="DTDP-4-DEHYDRORHAMNOSE REDUCTASE"/>
    <property type="match status" value="1"/>
</dbReference>
<dbReference type="Gene3D" id="3.90.25.10">
    <property type="entry name" value="UDP-galactose 4-epimerase, domain 1"/>
    <property type="match status" value="1"/>
</dbReference>
<name>A0A381YA86_9ZZZZ</name>
<organism evidence="2">
    <name type="scientific">marine metagenome</name>
    <dbReference type="NCBI Taxonomy" id="408172"/>
    <lineage>
        <taxon>unclassified sequences</taxon>
        <taxon>metagenomes</taxon>
        <taxon>ecological metagenomes</taxon>
    </lineage>
</organism>
<protein>
    <recommendedName>
        <fullName evidence="1">RmlD-like substrate binding domain-containing protein</fullName>
    </recommendedName>
</protein>
<dbReference type="AlphaFoldDB" id="A0A381YA86"/>
<dbReference type="PANTHER" id="PTHR10491:SF4">
    <property type="entry name" value="METHIONINE ADENOSYLTRANSFERASE 2 SUBUNIT BETA"/>
    <property type="match status" value="1"/>
</dbReference>
<sequence>MGKRKVLVTGSGGQLGGAICAEFSDEELIPLTHAELELVDHGNLLKVVTAHNPSIIINCAGYNRVDEAENNVEVALAVNAFGVRSLARAATDVGAIFVHYSTDFVFDGVATVPYTEQDEASPRNVYGTSKLIGEWFASDIMGAYILRVESLFGGTPARSSIDQITDAIVNGREPNVFMDRVVSPSFVHDVARATRSLIDAKAPAGLYHCVNTGHTTWLHLAEEITRQLQATASLRPISVASLSLPAVRPVFCALSNAKLAAAGFKMPSWQDALTRHLASRRQALR</sequence>
<feature type="domain" description="RmlD-like substrate binding" evidence="1">
    <location>
        <begin position="5"/>
        <end position="279"/>
    </location>
</feature>
<dbReference type="GO" id="GO:0008831">
    <property type="term" value="F:dTDP-4-dehydrorhamnose reductase activity"/>
    <property type="evidence" value="ECO:0007669"/>
    <property type="project" value="TreeGrafter"/>
</dbReference>
<dbReference type="SUPFAM" id="SSF51735">
    <property type="entry name" value="NAD(P)-binding Rossmann-fold domains"/>
    <property type="match status" value="1"/>
</dbReference>
<proteinExistence type="predicted"/>